<feature type="domain" description="5'-3' exonuclease" evidence="19">
    <location>
        <begin position="23"/>
        <end position="286"/>
    </location>
</feature>
<dbReference type="PANTHER" id="PTHR10133:SF27">
    <property type="entry name" value="DNA POLYMERASE NU"/>
    <property type="match status" value="1"/>
</dbReference>
<dbReference type="FunFam" id="1.20.1060.10:FF:000001">
    <property type="entry name" value="DNA polymerase I"/>
    <property type="match status" value="1"/>
</dbReference>
<evidence type="ECO:0000256" key="11">
    <source>
        <dbReference type="ARBA" id="ARBA00022839"/>
    </source>
</evidence>
<dbReference type="GO" id="GO:0003677">
    <property type="term" value="F:DNA binding"/>
    <property type="evidence" value="ECO:0007669"/>
    <property type="project" value="UniProtKB-UniRule"/>
</dbReference>
<dbReference type="Gene3D" id="1.20.1060.10">
    <property type="entry name" value="Taq DNA Polymerase, Chain T, domain 4"/>
    <property type="match status" value="1"/>
</dbReference>
<dbReference type="SUPFAM" id="SSF88723">
    <property type="entry name" value="PIN domain-like"/>
    <property type="match status" value="1"/>
</dbReference>
<dbReference type="Pfam" id="PF02739">
    <property type="entry name" value="5_3_exonuc_N"/>
    <property type="match status" value="1"/>
</dbReference>
<comment type="catalytic activity">
    <reaction evidence="15 17">
        <text>DNA(n) + a 2'-deoxyribonucleoside 5'-triphosphate = DNA(n+1) + diphosphate</text>
        <dbReference type="Rhea" id="RHEA:22508"/>
        <dbReference type="Rhea" id="RHEA-COMP:17339"/>
        <dbReference type="Rhea" id="RHEA-COMP:17340"/>
        <dbReference type="ChEBI" id="CHEBI:33019"/>
        <dbReference type="ChEBI" id="CHEBI:61560"/>
        <dbReference type="ChEBI" id="CHEBI:173112"/>
        <dbReference type="EC" id="2.7.7.7"/>
    </reaction>
</comment>
<evidence type="ECO:0000256" key="3">
    <source>
        <dbReference type="ARBA" id="ARBA00012417"/>
    </source>
</evidence>
<evidence type="ECO:0000256" key="10">
    <source>
        <dbReference type="ARBA" id="ARBA00022801"/>
    </source>
</evidence>
<keyword evidence="14 17" id="KW-0234">DNA repair</keyword>
<dbReference type="SUPFAM" id="SSF47807">
    <property type="entry name" value="5' to 3' exonuclease, C-terminal subdomain"/>
    <property type="match status" value="1"/>
</dbReference>
<dbReference type="PRINTS" id="PR00868">
    <property type="entry name" value="DNAPOLI"/>
</dbReference>
<dbReference type="PANTHER" id="PTHR10133">
    <property type="entry name" value="DNA POLYMERASE I"/>
    <property type="match status" value="1"/>
</dbReference>
<dbReference type="Pfam" id="PF22619">
    <property type="entry name" value="DNA_polI_exo1"/>
    <property type="match status" value="1"/>
</dbReference>
<dbReference type="GO" id="GO:0008408">
    <property type="term" value="F:3'-5' exonuclease activity"/>
    <property type="evidence" value="ECO:0007669"/>
    <property type="project" value="InterPro"/>
</dbReference>
<dbReference type="EC" id="2.7.7.7" evidence="3 16"/>
<dbReference type="Pfam" id="PF01367">
    <property type="entry name" value="5_3_exonuc"/>
    <property type="match status" value="1"/>
</dbReference>
<evidence type="ECO:0000256" key="8">
    <source>
        <dbReference type="ARBA" id="ARBA00022722"/>
    </source>
</evidence>
<dbReference type="GO" id="GO:0003887">
    <property type="term" value="F:DNA-directed DNA polymerase activity"/>
    <property type="evidence" value="ECO:0007669"/>
    <property type="project" value="UniProtKB-UniRule"/>
</dbReference>
<evidence type="ECO:0000256" key="7">
    <source>
        <dbReference type="ARBA" id="ARBA00022705"/>
    </source>
</evidence>
<feature type="domain" description="3'-5' exonuclease" evidence="18">
    <location>
        <begin position="327"/>
        <end position="501"/>
    </location>
</feature>
<evidence type="ECO:0000256" key="9">
    <source>
        <dbReference type="ARBA" id="ARBA00022763"/>
    </source>
</evidence>
<dbReference type="CDD" id="cd08637">
    <property type="entry name" value="DNA_pol_A_pol_I_C"/>
    <property type="match status" value="1"/>
</dbReference>
<keyword evidence="8" id="KW-0540">Nuclease</keyword>
<dbReference type="Gene3D" id="1.10.150.20">
    <property type="entry name" value="5' to 3' exonuclease, C-terminal subdomain"/>
    <property type="match status" value="2"/>
</dbReference>
<accession>A0A0R1RU03</accession>
<dbReference type="eggNOG" id="COG0749">
    <property type="taxonomic scope" value="Bacteria"/>
</dbReference>
<reference evidence="21 22" key="1">
    <citation type="journal article" date="2015" name="Genome Announc.">
        <title>Expanding the biotechnology potential of lactobacilli through comparative genomics of 213 strains and associated genera.</title>
        <authorList>
            <person name="Sun Z."/>
            <person name="Harris H.M."/>
            <person name="McCann A."/>
            <person name="Guo C."/>
            <person name="Argimon S."/>
            <person name="Zhang W."/>
            <person name="Yang X."/>
            <person name="Jeffery I.B."/>
            <person name="Cooney J.C."/>
            <person name="Kagawa T.F."/>
            <person name="Liu W."/>
            <person name="Song Y."/>
            <person name="Salvetti E."/>
            <person name="Wrobel A."/>
            <person name="Rasinkangas P."/>
            <person name="Parkhill J."/>
            <person name="Rea M.C."/>
            <person name="O'Sullivan O."/>
            <person name="Ritari J."/>
            <person name="Douillard F.P."/>
            <person name="Paul Ross R."/>
            <person name="Yang R."/>
            <person name="Briner A.E."/>
            <person name="Felis G.E."/>
            <person name="de Vos W.M."/>
            <person name="Barrangou R."/>
            <person name="Klaenhammer T.R."/>
            <person name="Caufield P.W."/>
            <person name="Cui Y."/>
            <person name="Zhang H."/>
            <person name="O'Toole P.W."/>
        </authorList>
    </citation>
    <scope>NUCLEOTIDE SEQUENCE [LARGE SCALE GENOMIC DNA]</scope>
    <source>
        <strain evidence="21 22">DSM 15814</strain>
    </source>
</reference>
<dbReference type="Gene3D" id="3.30.420.10">
    <property type="entry name" value="Ribonuclease H-like superfamily/Ribonuclease H"/>
    <property type="match status" value="1"/>
</dbReference>
<dbReference type="InterPro" id="IPR012337">
    <property type="entry name" value="RNaseH-like_sf"/>
</dbReference>
<evidence type="ECO:0000256" key="13">
    <source>
        <dbReference type="ARBA" id="ARBA00023125"/>
    </source>
</evidence>
<keyword evidence="5 17" id="KW-0808">Transferase</keyword>
<dbReference type="Gene3D" id="3.40.50.1010">
    <property type="entry name" value="5'-nuclease"/>
    <property type="match status" value="1"/>
</dbReference>
<dbReference type="SMART" id="SM00474">
    <property type="entry name" value="35EXOc"/>
    <property type="match status" value="1"/>
</dbReference>
<feature type="domain" description="DNA-directed DNA polymerase family A palm" evidence="20">
    <location>
        <begin position="668"/>
        <end position="876"/>
    </location>
</feature>
<dbReference type="SUPFAM" id="SSF56672">
    <property type="entry name" value="DNA/RNA polymerases"/>
    <property type="match status" value="1"/>
</dbReference>
<evidence type="ECO:0000256" key="5">
    <source>
        <dbReference type="ARBA" id="ARBA00022679"/>
    </source>
</evidence>
<keyword evidence="6 17" id="KW-0548">Nucleotidyltransferase</keyword>
<dbReference type="AlphaFoldDB" id="A0A0R1RU03"/>
<dbReference type="InterPro" id="IPR054690">
    <property type="entry name" value="DNA_polI_exonuclease"/>
</dbReference>
<evidence type="ECO:0000256" key="12">
    <source>
        <dbReference type="ARBA" id="ARBA00022932"/>
    </source>
</evidence>
<dbReference type="InterPro" id="IPR020046">
    <property type="entry name" value="5-3_exonucl_a-hlix_arch_N"/>
</dbReference>
<keyword evidence="13 17" id="KW-0238">DNA-binding</keyword>
<dbReference type="InterPro" id="IPR019760">
    <property type="entry name" value="DNA-dir_DNA_pol_A_CS"/>
</dbReference>
<keyword evidence="7 17" id="KW-0235">DNA replication</keyword>
<comment type="caution">
    <text evidence="21">The sequence shown here is derived from an EMBL/GenBank/DDBJ whole genome shotgun (WGS) entry which is preliminary data.</text>
</comment>
<dbReference type="NCBIfam" id="NF004397">
    <property type="entry name" value="PRK05755.1"/>
    <property type="match status" value="1"/>
</dbReference>
<dbReference type="InterPro" id="IPR043502">
    <property type="entry name" value="DNA/RNA_pol_sf"/>
</dbReference>
<protein>
    <recommendedName>
        <fullName evidence="4 16">DNA polymerase I</fullName>
        <ecNumber evidence="3 16">2.7.7.7</ecNumber>
    </recommendedName>
</protein>
<dbReference type="FunFam" id="1.10.150.20:FF:000002">
    <property type="entry name" value="DNA polymerase I"/>
    <property type="match status" value="1"/>
</dbReference>
<proteinExistence type="inferred from homology"/>
<dbReference type="CDD" id="cd06140">
    <property type="entry name" value="DNA_polA_I_Bacillus_like_exo"/>
    <property type="match status" value="1"/>
</dbReference>
<dbReference type="eggNOG" id="COG0258">
    <property type="taxonomic scope" value="Bacteria"/>
</dbReference>
<dbReference type="Proteomes" id="UP000051999">
    <property type="component" value="Unassembled WGS sequence"/>
</dbReference>
<evidence type="ECO:0000259" key="19">
    <source>
        <dbReference type="SMART" id="SM00475"/>
    </source>
</evidence>
<evidence type="ECO:0000256" key="6">
    <source>
        <dbReference type="ARBA" id="ARBA00022695"/>
    </source>
</evidence>
<evidence type="ECO:0000256" key="4">
    <source>
        <dbReference type="ARBA" id="ARBA00020311"/>
    </source>
</evidence>
<dbReference type="GO" id="GO:0006261">
    <property type="term" value="P:DNA-templated DNA replication"/>
    <property type="evidence" value="ECO:0007669"/>
    <property type="project" value="UniProtKB-UniRule"/>
</dbReference>
<evidence type="ECO:0000256" key="15">
    <source>
        <dbReference type="ARBA" id="ARBA00049244"/>
    </source>
</evidence>
<dbReference type="FunFam" id="1.10.150.20:FF:000003">
    <property type="entry name" value="DNA polymerase I"/>
    <property type="match status" value="1"/>
</dbReference>
<dbReference type="InterPro" id="IPR036279">
    <property type="entry name" value="5-3_exonuclease_C_sf"/>
</dbReference>
<evidence type="ECO:0000313" key="21">
    <source>
        <dbReference type="EMBL" id="KRL57413.1"/>
    </source>
</evidence>
<keyword evidence="9 17" id="KW-0227">DNA damage</keyword>
<evidence type="ECO:0000256" key="14">
    <source>
        <dbReference type="ARBA" id="ARBA00023204"/>
    </source>
</evidence>
<evidence type="ECO:0000259" key="18">
    <source>
        <dbReference type="SMART" id="SM00474"/>
    </source>
</evidence>
<dbReference type="InterPro" id="IPR036397">
    <property type="entry name" value="RNaseH_sf"/>
</dbReference>
<dbReference type="InterPro" id="IPR001098">
    <property type="entry name" value="DNA-dir_DNA_pol_A_palm_dom"/>
</dbReference>
<sequence>MESLKSKKATAFMSEQLTLSTKKKLLLIDGNSVAFRAFFALHQQLDRFTNHDGLHTNAIYAFKTMLDKVVKAVQPDKALVAFDAGKTTFRTGKFSDYKGGRSKTPEELSEQMPYLRDLLTGYGIKSYELKDWEADDIIGTMAREGEADGYQVIIVTGDRDLTQLATDQTTVAITQKGVSEIEYYTPAHVQDKYGLEPKQIIDMKGLTGDTSDNYPGVTKVGEKTAIKLLTQFDSVEGVYEHLDDIKQSKMKDHLIEDHDQALMSKDLATIRTNAPLAIHLDDIDYNGPDIDKLIAFYQQMDFNNFQKQLQNAGLSLDLGDDETSTALKTVSWTELTKDNLNLIDNFTDEVSFILEMPDENYHLSAFAGFVMTDGKQTLVSREVDLLQSAQIKNLMENGNIEKNVFNAKAQYVGLHRLGVKLVGVDFDLLLVSYLLDTNDNSNDLGSLAQQHGYDQVETDEAVYGKGAKRAIPDDDEQFFDHLSRKALAIQNLHEELFKELDQNEQRDLYVNIELPLTFVLADMEIAGVYVDTDQLTNMREKFKEQLSSLKQTIYNEAGEEFNINSTKQLGQILFEKMKLPVIKKTKTGYSTSVDVLEQLASQAPIVENILAYRGLSKLQSTYIEGLLKVVHSHDHKVHTRYLQTLTQTGRLSSVDPNLQNIPIQTQQGREIRKAFVPSHDGWEIFSSDYSQVELRVLAHITGDANLQEAFREDEDIHAATARRIFGLTSNDEVTPLMRRQAKATNFGIVYGISDYGLSQNLGISRPQAKQFIDTYFREYPDVKKYTEDVVEQAKKQGYVETITHRRRYLPDINAKSFNRRSFAARTAMNTPIQGSAADIIKIAMIQMQKALTDRDLKATMLLQIHDELVFEAPKEEIPILEKLVPSIMDSAVSLDIPLKVESAHGSTWYDAK</sequence>
<gene>
    <name evidence="17" type="primary">polA</name>
    <name evidence="21" type="ORF">FD35_GL000428</name>
</gene>
<dbReference type="EMBL" id="AZFF01000001">
    <property type="protein sequence ID" value="KRL57413.1"/>
    <property type="molecule type" value="Genomic_DNA"/>
</dbReference>
<dbReference type="SMART" id="SM00475">
    <property type="entry name" value="53EXOc"/>
    <property type="match status" value="1"/>
</dbReference>
<dbReference type="Gene3D" id="3.30.70.370">
    <property type="match status" value="1"/>
</dbReference>
<keyword evidence="11" id="KW-0269">Exonuclease</keyword>
<dbReference type="PATRIC" id="fig|1114972.6.peg.429"/>
<dbReference type="Pfam" id="PF00476">
    <property type="entry name" value="DNA_pol_A"/>
    <property type="match status" value="1"/>
</dbReference>
<dbReference type="GO" id="GO:0006302">
    <property type="term" value="P:double-strand break repair"/>
    <property type="evidence" value="ECO:0007669"/>
    <property type="project" value="TreeGrafter"/>
</dbReference>
<dbReference type="NCBIfam" id="TIGR00593">
    <property type="entry name" value="pola"/>
    <property type="match status" value="1"/>
</dbReference>
<comment type="similarity">
    <text evidence="1 17">Belongs to the DNA polymerase type-A family.</text>
</comment>
<dbReference type="InterPro" id="IPR002421">
    <property type="entry name" value="5-3_exonuclease"/>
</dbReference>
<dbReference type="InterPro" id="IPR002298">
    <property type="entry name" value="DNA_polymerase_A"/>
</dbReference>
<dbReference type="SMART" id="SM00482">
    <property type="entry name" value="POLAc"/>
    <property type="match status" value="1"/>
</dbReference>
<evidence type="ECO:0000313" key="22">
    <source>
        <dbReference type="Proteomes" id="UP000051999"/>
    </source>
</evidence>
<dbReference type="InterPro" id="IPR018320">
    <property type="entry name" value="DNA_polymerase_1"/>
</dbReference>
<comment type="subunit">
    <text evidence="2 17">Single-chain monomer with multiple functions.</text>
</comment>
<dbReference type="GO" id="GO:0008409">
    <property type="term" value="F:5'-3' exonuclease activity"/>
    <property type="evidence" value="ECO:0007669"/>
    <property type="project" value="InterPro"/>
</dbReference>
<dbReference type="InterPro" id="IPR029060">
    <property type="entry name" value="PIN-like_dom_sf"/>
</dbReference>
<evidence type="ECO:0000256" key="17">
    <source>
        <dbReference type="RuleBase" id="RU004460"/>
    </source>
</evidence>
<dbReference type="SMART" id="SM00279">
    <property type="entry name" value="HhH2"/>
    <property type="match status" value="1"/>
</dbReference>
<dbReference type="CDD" id="cd09898">
    <property type="entry name" value="H3TH_53EXO"/>
    <property type="match status" value="1"/>
</dbReference>
<organism evidence="21 22">
    <name type="scientific">Furfurilactobacillus rossiae DSM 15814</name>
    <dbReference type="NCBI Taxonomy" id="1114972"/>
    <lineage>
        <taxon>Bacteria</taxon>
        <taxon>Bacillati</taxon>
        <taxon>Bacillota</taxon>
        <taxon>Bacilli</taxon>
        <taxon>Lactobacillales</taxon>
        <taxon>Lactobacillaceae</taxon>
        <taxon>Furfurilactobacillus</taxon>
    </lineage>
</organism>
<dbReference type="FunFam" id="3.40.50.1010:FF:000001">
    <property type="entry name" value="DNA polymerase I"/>
    <property type="match status" value="1"/>
</dbReference>
<keyword evidence="22" id="KW-1185">Reference proteome</keyword>
<dbReference type="InterPro" id="IPR020045">
    <property type="entry name" value="DNA_polI_H3TH"/>
</dbReference>
<dbReference type="InterPro" id="IPR002562">
    <property type="entry name" value="3'-5'_exonuclease_dom"/>
</dbReference>
<keyword evidence="12 17" id="KW-0239">DNA-directed DNA polymerase</keyword>
<evidence type="ECO:0000256" key="1">
    <source>
        <dbReference type="ARBA" id="ARBA00007705"/>
    </source>
</evidence>
<dbReference type="SUPFAM" id="SSF53098">
    <property type="entry name" value="Ribonuclease H-like"/>
    <property type="match status" value="1"/>
</dbReference>
<evidence type="ECO:0000256" key="16">
    <source>
        <dbReference type="NCBIfam" id="TIGR00593"/>
    </source>
</evidence>
<keyword evidence="10" id="KW-0378">Hydrolase</keyword>
<evidence type="ECO:0000259" key="20">
    <source>
        <dbReference type="SMART" id="SM00482"/>
    </source>
</evidence>
<name>A0A0R1RU03_9LACO</name>
<evidence type="ECO:0000256" key="2">
    <source>
        <dbReference type="ARBA" id="ARBA00011541"/>
    </source>
</evidence>
<dbReference type="InterPro" id="IPR008918">
    <property type="entry name" value="HhH2"/>
</dbReference>
<dbReference type="PROSITE" id="PS00447">
    <property type="entry name" value="DNA_POLYMERASE_A"/>
    <property type="match status" value="1"/>
</dbReference>
<dbReference type="CDD" id="cd09859">
    <property type="entry name" value="PIN_53EXO"/>
    <property type="match status" value="1"/>
</dbReference>
<dbReference type="STRING" id="1114972.FD35_GL000428"/>